<accession>A0A6N3AE22</accession>
<name>A0A6N3AE22_9FIRM</name>
<organism evidence="1">
    <name type="scientific">Thomasclavelia ramosa</name>
    <dbReference type="NCBI Taxonomy" id="1547"/>
    <lineage>
        <taxon>Bacteria</taxon>
        <taxon>Bacillati</taxon>
        <taxon>Bacillota</taxon>
        <taxon>Erysipelotrichia</taxon>
        <taxon>Erysipelotrichales</taxon>
        <taxon>Coprobacillaceae</taxon>
        <taxon>Thomasclavelia</taxon>
    </lineage>
</organism>
<protein>
    <submittedName>
        <fullName evidence="1">Uncharacterized protein</fullName>
    </submittedName>
</protein>
<proteinExistence type="predicted"/>
<dbReference type="RefSeq" id="WP_156635450.1">
    <property type="nucleotide sequence ID" value="NZ_CACRTL010000019.1"/>
</dbReference>
<gene>
    <name evidence="1" type="ORF">CRLFYP8_02427</name>
</gene>
<evidence type="ECO:0000313" key="1">
    <source>
        <dbReference type="EMBL" id="VYT88618.1"/>
    </source>
</evidence>
<reference evidence="1" key="1">
    <citation type="submission" date="2019-11" db="EMBL/GenBank/DDBJ databases">
        <authorList>
            <person name="Feng L."/>
        </authorList>
    </citation>
    <scope>NUCLEOTIDE SEQUENCE</scope>
    <source>
        <strain evidence="1">CramosumLFYP8</strain>
    </source>
</reference>
<dbReference type="EMBL" id="CACRTL010000019">
    <property type="protein sequence ID" value="VYT88618.1"/>
    <property type="molecule type" value="Genomic_DNA"/>
</dbReference>
<dbReference type="AlphaFoldDB" id="A0A6N3AE22"/>
<sequence length="401" mass="43945">MADFVQTPLNYAVDYARTLANAYPYLSYFPELWAGPNNEKYKPVNGKTVMIPSMTVSGAKAVNRDSIDGKFNRNFNTEMQPVTMMMDREWDTLVDPMDIKETNQVATIANVTETFNQFQKVPEMDAYMASKLSSYAQSFGTVDTTVLDKDTILETWDGYLAYMVNQRINRDRLVAYMTPDAYKLLKEAAGITRFIDAGTGIRNVDRNVGKLDGVLIREVPKDIMQTAFDFTVGWKVESGAKTINMLLVDPMAMIAPVVYEVAMMSAPTAQSKGKWLYYERYYYDVFALDKRRVGILANITTPTLGTFEVTSTAGAETNQTNVAVTAKPILGQKLVYKVASGASTPTYGQDLSSGWTDLPADGVVTVAGSETNITVALVNTTKANGAFAVASGNAAIVKNGG</sequence>